<evidence type="ECO:0000256" key="2">
    <source>
        <dbReference type="ARBA" id="ARBA00022525"/>
    </source>
</evidence>
<dbReference type="EMBL" id="JABCJD010000005">
    <property type="protein sequence ID" value="NVO27973.1"/>
    <property type="molecule type" value="Genomic_DNA"/>
</dbReference>
<dbReference type="InterPro" id="IPR050557">
    <property type="entry name" value="RTX_toxin/Mannuronan_C5-epim"/>
</dbReference>
<dbReference type="PANTHER" id="PTHR38340">
    <property type="entry name" value="S-LAYER PROTEIN"/>
    <property type="match status" value="1"/>
</dbReference>
<organism evidence="4 5">
    <name type="scientific">Donghicola mangrovi</name>
    <dbReference type="NCBI Taxonomy" id="2729614"/>
    <lineage>
        <taxon>Bacteria</taxon>
        <taxon>Pseudomonadati</taxon>
        <taxon>Pseudomonadota</taxon>
        <taxon>Alphaproteobacteria</taxon>
        <taxon>Rhodobacterales</taxon>
        <taxon>Roseobacteraceae</taxon>
        <taxon>Donghicola</taxon>
    </lineage>
</organism>
<evidence type="ECO:0000256" key="3">
    <source>
        <dbReference type="SAM" id="MobiDB-lite"/>
    </source>
</evidence>
<dbReference type="SUPFAM" id="SSF51120">
    <property type="entry name" value="beta-Roll"/>
    <property type="match status" value="4"/>
</dbReference>
<gene>
    <name evidence="4" type="ORF">HJ526_11115</name>
</gene>
<name>A0ABX2PEP3_9RHOB</name>
<feature type="compositionally biased region" description="Gly residues" evidence="3">
    <location>
        <begin position="742"/>
        <end position="753"/>
    </location>
</feature>
<dbReference type="Gene3D" id="2.130.10.10">
    <property type="entry name" value="YVTN repeat-like/Quinoprotein amine dehydrogenase"/>
    <property type="match status" value="1"/>
</dbReference>
<evidence type="ECO:0000313" key="5">
    <source>
        <dbReference type="Proteomes" id="UP000523601"/>
    </source>
</evidence>
<keyword evidence="5" id="KW-1185">Reference proteome</keyword>
<comment type="caution">
    <text evidence="4">The sequence shown here is derived from an EMBL/GenBank/DDBJ whole genome shotgun (WGS) entry which is preliminary data.</text>
</comment>
<proteinExistence type="predicted"/>
<evidence type="ECO:0000256" key="1">
    <source>
        <dbReference type="ARBA" id="ARBA00004613"/>
    </source>
</evidence>
<sequence length="858" mass="86304">MGIVLRHIGSAFEQSEDEDFTALEGVRDIYASTDSGRPIAYVLSGPNPGGWLSAWDVSADVPLVGQIALTGAGSGGVTPELAPLAASDGEQLMVSGLGAANVIGALAGIDRIRGVTASVSQLEALTVNGRQIVAGISGGGVALFDLTAKALDQIGTKVFPADMAPTGLAVSGSLVVVGGVGETVLTVFRAESGGRLTALDRIVAAENPGIAGLVQVETAKVGNTTYVIATGAQSNSLSVFRLGSDGSLTVTDHLNDTVLTRFASARVLEVVPAGDQALVIVGGDDRGLSVLRLLPDGTLLQEGVVEDTLDTALTGLTAISAYRTDAGQVGVAALSASEQGLSLYQLAGTVDRRTIWASGGSATNTGGAAVLMGSSGNDRLRAGAAGDILRDGRGADTLIGGAGADVFTLVTDGSPDRIEGFDPDQDMLDLSGWAFYRGLSQLQITATDTGALITFALIDGTETLTIQSANGRKIPYSKLITTIMEGPTRTLQAWVDPIVEDAAKYQPTSGNDSITGTEWNDLFDPTDGNDWIDGAGGNDSVLGGAGRDTLIGGDGLDTLRGGDDADELRGMSGNDLLAGDAGNDLLIGWSGADRLLGGDGDDTLIGGSGNDLADGGAGDDVIKTGSGNDTLLGRTGNDLLVGGGGNDVVKGDSGNDVIKGNGGADTLSGGAGADRMLGGGKNDVLLGQGGNDSLYGNGGADRIKGNGGADLLNGGGGGDYLSGGGKADRLLGASGNDTLIGGGGNDRLEGGSGNDKLTGSSGNDTLIAGSGNDVLTGGGGRDVFVFSGGRDRITDFDPARDRLLLDRDIKADVGGRDLGDISWKPVDDGYLFKMGGAGTLTVLGHFDPEDLLDDLGWF</sequence>
<reference evidence="4 5" key="1">
    <citation type="submission" date="2020-04" db="EMBL/GenBank/DDBJ databases">
        <title>Donghicola sp., a member of the Rhodobacteraceae family isolated from mangrove forest in Thailand.</title>
        <authorList>
            <person name="Charoenyingcharoen P."/>
            <person name="Yukphan P."/>
        </authorList>
    </citation>
    <scope>NUCLEOTIDE SEQUENCE [LARGE SCALE GENOMIC DNA]</scope>
    <source>
        <strain evidence="4 5">C2-DW-16</strain>
    </source>
</reference>
<dbReference type="InterPro" id="IPR015943">
    <property type="entry name" value="WD40/YVTN_repeat-like_dom_sf"/>
</dbReference>
<dbReference type="PANTHER" id="PTHR38340:SF1">
    <property type="entry name" value="S-LAYER PROTEIN"/>
    <property type="match status" value="1"/>
</dbReference>
<accession>A0ABX2PEP3</accession>
<dbReference type="InterPro" id="IPR011049">
    <property type="entry name" value="Serralysin-like_metalloprot_C"/>
</dbReference>
<dbReference type="InterPro" id="IPR018511">
    <property type="entry name" value="Hemolysin-typ_Ca-bd_CS"/>
</dbReference>
<dbReference type="PROSITE" id="PS00330">
    <property type="entry name" value="HEMOLYSIN_CALCIUM"/>
    <property type="match status" value="5"/>
</dbReference>
<dbReference type="RefSeq" id="WP_176854472.1">
    <property type="nucleotide sequence ID" value="NZ_JABCJD010000005.1"/>
</dbReference>
<evidence type="ECO:0000313" key="4">
    <source>
        <dbReference type="EMBL" id="NVO27973.1"/>
    </source>
</evidence>
<feature type="region of interest" description="Disordered" evidence="3">
    <location>
        <begin position="742"/>
        <end position="763"/>
    </location>
</feature>
<protein>
    <submittedName>
        <fullName evidence="4">Calcium-binding protein</fullName>
    </submittedName>
</protein>
<dbReference type="Proteomes" id="UP000523601">
    <property type="component" value="Unassembled WGS sequence"/>
</dbReference>
<dbReference type="PRINTS" id="PR00313">
    <property type="entry name" value="CABNDNGRPT"/>
</dbReference>
<dbReference type="InterPro" id="IPR001343">
    <property type="entry name" value="Hemolysn_Ca-bd"/>
</dbReference>
<keyword evidence="2" id="KW-0964">Secreted</keyword>
<comment type="subcellular location">
    <subcellularLocation>
        <location evidence="1">Secreted</location>
    </subcellularLocation>
</comment>
<dbReference type="Pfam" id="PF00353">
    <property type="entry name" value="HemolysinCabind"/>
    <property type="match status" value="7"/>
</dbReference>
<dbReference type="Gene3D" id="2.150.10.10">
    <property type="entry name" value="Serralysin-like metalloprotease, C-terminal"/>
    <property type="match status" value="6"/>
</dbReference>
<dbReference type="SUPFAM" id="SSF101908">
    <property type="entry name" value="Putative isomerase YbhE"/>
    <property type="match status" value="1"/>
</dbReference>